<dbReference type="GeneID" id="93076961"/>
<dbReference type="RefSeq" id="WP_015452561.1">
    <property type="nucleotide sequence ID" value="NC_020549.1"/>
</dbReference>
<organism evidence="4 5">
    <name type="scientific">Candidatus Liberibacter asiaticus str. gxpsy</name>
    <dbReference type="NCBI Taxonomy" id="1174529"/>
    <lineage>
        <taxon>Bacteria</taxon>
        <taxon>Pseudomonadati</taxon>
        <taxon>Pseudomonadota</taxon>
        <taxon>Alphaproteobacteria</taxon>
        <taxon>Hyphomicrobiales</taxon>
        <taxon>Rhizobiaceae</taxon>
        <taxon>Liberibacter</taxon>
    </lineage>
</organism>
<protein>
    <submittedName>
        <fullName evidence="4">Outer membrane protein</fullName>
    </submittedName>
</protein>
<evidence type="ECO:0000256" key="1">
    <source>
        <dbReference type="ARBA" id="ARBA00022729"/>
    </source>
</evidence>
<dbReference type="InterPro" id="IPR011250">
    <property type="entry name" value="OMP/PagP_B-barrel"/>
</dbReference>
<evidence type="ECO:0000313" key="5">
    <source>
        <dbReference type="Proteomes" id="UP000011820"/>
    </source>
</evidence>
<feature type="signal peptide" evidence="2">
    <location>
        <begin position="1"/>
        <end position="23"/>
    </location>
</feature>
<name>A0ABM5NED8_LIBAS</name>
<gene>
    <name evidence="4" type="ORF">WSI_02970</name>
</gene>
<sequence length="205" mass="21517">MQKLFLAVGVSSLALASFCSAQAADPVRRAHHGGRGVVPTIATNRYVPIRHDFNGPYAGLSALYNGSFGEEAHHNAGGSIFAGYNVEDSCIMYGVEGDVRYTVPVLADNIHSLHGIGGSLRIRGGYEVSDSLLLYATVGPDVAQKYETGKAGEITPIAIGGTAGVGVEVGGLSESLVARLEYRASKYSKVEGFYNTISLGVGMKF</sequence>
<dbReference type="Proteomes" id="UP000011820">
    <property type="component" value="Chromosome"/>
</dbReference>
<evidence type="ECO:0000259" key="3">
    <source>
        <dbReference type="Pfam" id="PF13505"/>
    </source>
</evidence>
<dbReference type="SUPFAM" id="SSF56925">
    <property type="entry name" value="OMPA-like"/>
    <property type="match status" value="1"/>
</dbReference>
<dbReference type="Gene3D" id="2.40.160.20">
    <property type="match status" value="1"/>
</dbReference>
<proteinExistence type="predicted"/>
<feature type="domain" description="Outer membrane protein beta-barrel" evidence="3">
    <location>
        <begin position="12"/>
        <end position="205"/>
    </location>
</feature>
<accession>A0ABM5NED8</accession>
<feature type="chain" id="PRO_5047040428" evidence="2">
    <location>
        <begin position="24"/>
        <end position="205"/>
    </location>
</feature>
<evidence type="ECO:0000313" key="4">
    <source>
        <dbReference type="EMBL" id="AGH16964.1"/>
    </source>
</evidence>
<reference evidence="4 5" key="1">
    <citation type="journal article" date="2013" name="Genome Announc.">
        <title>Complete Genome Sequence of a Chinese Strain of 'Candidatus Liberibacter asiaticus'.</title>
        <authorList>
            <person name="Lin H."/>
            <person name="Han C.S."/>
            <person name="Liu B."/>
            <person name="Lou B."/>
            <person name="Bai X."/>
            <person name="Deng C."/>
            <person name="Civerolo E.L."/>
            <person name="Gupta G."/>
        </authorList>
    </citation>
    <scope>NUCLEOTIDE SEQUENCE [LARGE SCALE GENOMIC DNA]</scope>
    <source>
        <strain evidence="5">gxpsy</strain>
    </source>
</reference>
<keyword evidence="5" id="KW-1185">Reference proteome</keyword>
<dbReference type="EMBL" id="CP004005">
    <property type="protein sequence ID" value="AGH16964.1"/>
    <property type="molecule type" value="Genomic_DNA"/>
</dbReference>
<dbReference type="InterPro" id="IPR027385">
    <property type="entry name" value="Beta-barrel_OMP"/>
</dbReference>
<keyword evidence="1 2" id="KW-0732">Signal</keyword>
<dbReference type="Pfam" id="PF13505">
    <property type="entry name" value="OMP_b-brl"/>
    <property type="match status" value="1"/>
</dbReference>
<evidence type="ECO:0000256" key="2">
    <source>
        <dbReference type="SAM" id="SignalP"/>
    </source>
</evidence>